<protein>
    <recommendedName>
        <fullName evidence="2">histidine kinase</fullName>
        <ecNumber evidence="2">2.7.13.3</ecNumber>
    </recommendedName>
</protein>
<dbReference type="InterPro" id="IPR003661">
    <property type="entry name" value="HisK_dim/P_dom"/>
</dbReference>
<dbReference type="Pfam" id="PF00512">
    <property type="entry name" value="HisKA"/>
    <property type="match status" value="1"/>
</dbReference>
<keyword evidence="4" id="KW-0808">Transferase</keyword>
<feature type="domain" description="Histidine kinase" evidence="7">
    <location>
        <begin position="345"/>
        <end position="560"/>
    </location>
</feature>
<sequence length="567" mass="62663">MKRLRGLMLLVAVLTTLALAGLWWQSDQSREQLRRQAFDLAHQRSLNLADAMGGQIEGVLGSLDAALQGLRRDWLAHGRSDTFARLVQETLGTLPDGFVDYVSVVDASGHIVFNSYGAEAGVYVGDRPHFQAHRTGGDQLLVGTPVRSRLSGRWVFVVSRPILRESRFDGTVHLLVSSDYVAGRLAELRLSDQDVVSLVHHSGDLLAHSRYNAGALSRKVPADRPFMADRVAGGGVFRYISPLDQRWRTAGWRRHFDTGLVTVVALSDDMVLEPLRPIFDREQDMTVGLTAMLLGGATLIIVLLGRVGRSQEQLHELAAALEHRIEERTQELAELNAELEAFAYSVSHDLRTPLRSIHGFAALLEDDDAGTLTETGHTYVRRIQGATRRMGQLITDLLSMAHLNRAAVKRVPLDLGEMARSIIDDLQRSEPSRQVQWDIGEDMKVTADPVLIRAVLQNLLGNAWKYTSQTAQPRISLVRESRDDGTQTFRVSDNGAGFDMTYAAQLFQPFRRLHAHHEFEGSGVGLATVRRIIERHGGQVRGEGAVGQGASFWFSLPDAAAATEDQA</sequence>
<keyword evidence="8" id="KW-0067">ATP-binding</keyword>
<reference evidence="9" key="1">
    <citation type="journal article" date="2019" name="Int. J. Syst. Evol. Microbiol.">
        <title>The Global Catalogue of Microorganisms (GCM) 10K type strain sequencing project: providing services to taxonomists for standard genome sequencing and annotation.</title>
        <authorList>
            <consortium name="The Broad Institute Genomics Platform"/>
            <consortium name="The Broad Institute Genome Sequencing Center for Infectious Disease"/>
            <person name="Wu L."/>
            <person name="Ma J."/>
        </authorList>
    </citation>
    <scope>NUCLEOTIDE SEQUENCE [LARGE SCALE GENOMIC DNA]</scope>
    <source>
        <strain evidence="9">CCUG 54518</strain>
    </source>
</reference>
<comment type="caution">
    <text evidence="8">The sequence shown here is derived from an EMBL/GenBank/DDBJ whole genome shotgun (WGS) entry which is preliminary data.</text>
</comment>
<dbReference type="InterPro" id="IPR004358">
    <property type="entry name" value="Sig_transdc_His_kin-like_C"/>
</dbReference>
<keyword evidence="8" id="KW-0547">Nucleotide-binding</keyword>
<dbReference type="InterPro" id="IPR036890">
    <property type="entry name" value="HATPase_C_sf"/>
</dbReference>
<evidence type="ECO:0000313" key="8">
    <source>
        <dbReference type="EMBL" id="MFC7435512.1"/>
    </source>
</evidence>
<dbReference type="CDD" id="cd12914">
    <property type="entry name" value="PDC1_DGC_like"/>
    <property type="match status" value="1"/>
</dbReference>
<accession>A0ABW2RBQ3</accession>
<dbReference type="CDD" id="cd00082">
    <property type="entry name" value="HisKA"/>
    <property type="match status" value="1"/>
</dbReference>
<keyword evidence="5" id="KW-0418">Kinase</keyword>
<dbReference type="PRINTS" id="PR00344">
    <property type="entry name" value="BCTRLSENSOR"/>
</dbReference>
<proteinExistence type="predicted"/>
<dbReference type="SMART" id="SM00388">
    <property type="entry name" value="HisKA"/>
    <property type="match status" value="1"/>
</dbReference>
<dbReference type="InterPro" id="IPR005467">
    <property type="entry name" value="His_kinase_dom"/>
</dbReference>
<dbReference type="GO" id="GO:0005524">
    <property type="term" value="F:ATP binding"/>
    <property type="evidence" value="ECO:0007669"/>
    <property type="project" value="UniProtKB-KW"/>
</dbReference>
<dbReference type="CDD" id="cd12915">
    <property type="entry name" value="PDC2_DGC_like"/>
    <property type="match status" value="1"/>
</dbReference>
<dbReference type="Gene3D" id="3.30.565.10">
    <property type="entry name" value="Histidine kinase-like ATPase, C-terminal domain"/>
    <property type="match status" value="1"/>
</dbReference>
<evidence type="ECO:0000256" key="3">
    <source>
        <dbReference type="ARBA" id="ARBA00022553"/>
    </source>
</evidence>
<gene>
    <name evidence="8" type="ORF">ACFQNJ_13440</name>
</gene>
<dbReference type="PANTHER" id="PTHR42878:SF15">
    <property type="entry name" value="BACTERIOPHYTOCHROME"/>
    <property type="match status" value="1"/>
</dbReference>
<dbReference type="PROSITE" id="PS50109">
    <property type="entry name" value="HIS_KIN"/>
    <property type="match status" value="1"/>
</dbReference>
<name>A0ABW2RBQ3_9BURK</name>
<keyword evidence="9" id="KW-1185">Reference proteome</keyword>
<feature type="coiled-coil region" evidence="6">
    <location>
        <begin position="311"/>
        <end position="338"/>
    </location>
</feature>
<dbReference type="Gene3D" id="1.10.287.130">
    <property type="match status" value="1"/>
</dbReference>
<dbReference type="Proteomes" id="UP001596495">
    <property type="component" value="Unassembled WGS sequence"/>
</dbReference>
<dbReference type="Pfam" id="PF02518">
    <property type="entry name" value="HATPase_c"/>
    <property type="match status" value="1"/>
</dbReference>
<dbReference type="InterPro" id="IPR036097">
    <property type="entry name" value="HisK_dim/P_sf"/>
</dbReference>
<evidence type="ECO:0000256" key="6">
    <source>
        <dbReference type="SAM" id="Coils"/>
    </source>
</evidence>
<dbReference type="EMBL" id="JBHTBX010000008">
    <property type="protein sequence ID" value="MFC7435512.1"/>
    <property type="molecule type" value="Genomic_DNA"/>
</dbReference>
<evidence type="ECO:0000256" key="5">
    <source>
        <dbReference type="ARBA" id="ARBA00022777"/>
    </source>
</evidence>
<keyword evidence="6" id="KW-0175">Coiled coil</keyword>
<evidence type="ECO:0000256" key="4">
    <source>
        <dbReference type="ARBA" id="ARBA00022679"/>
    </source>
</evidence>
<dbReference type="PANTHER" id="PTHR42878">
    <property type="entry name" value="TWO-COMPONENT HISTIDINE KINASE"/>
    <property type="match status" value="1"/>
</dbReference>
<keyword evidence="3" id="KW-0597">Phosphoprotein</keyword>
<dbReference type="Gene3D" id="3.30.450.20">
    <property type="entry name" value="PAS domain"/>
    <property type="match status" value="2"/>
</dbReference>
<evidence type="ECO:0000313" key="9">
    <source>
        <dbReference type="Proteomes" id="UP001596495"/>
    </source>
</evidence>
<evidence type="ECO:0000259" key="7">
    <source>
        <dbReference type="PROSITE" id="PS50109"/>
    </source>
</evidence>
<evidence type="ECO:0000256" key="1">
    <source>
        <dbReference type="ARBA" id="ARBA00000085"/>
    </source>
</evidence>
<dbReference type="SUPFAM" id="SSF55874">
    <property type="entry name" value="ATPase domain of HSP90 chaperone/DNA topoisomerase II/histidine kinase"/>
    <property type="match status" value="1"/>
</dbReference>
<dbReference type="EC" id="2.7.13.3" evidence="2"/>
<dbReference type="InterPro" id="IPR003594">
    <property type="entry name" value="HATPase_dom"/>
</dbReference>
<evidence type="ECO:0000256" key="2">
    <source>
        <dbReference type="ARBA" id="ARBA00012438"/>
    </source>
</evidence>
<dbReference type="SMART" id="SM00387">
    <property type="entry name" value="HATPase_c"/>
    <property type="match status" value="1"/>
</dbReference>
<organism evidence="8 9">
    <name type="scientific">Hydrogenophaga bisanensis</name>
    <dbReference type="NCBI Taxonomy" id="439611"/>
    <lineage>
        <taxon>Bacteria</taxon>
        <taxon>Pseudomonadati</taxon>
        <taxon>Pseudomonadota</taxon>
        <taxon>Betaproteobacteria</taxon>
        <taxon>Burkholderiales</taxon>
        <taxon>Comamonadaceae</taxon>
        <taxon>Hydrogenophaga</taxon>
    </lineage>
</organism>
<dbReference type="RefSeq" id="WP_382258297.1">
    <property type="nucleotide sequence ID" value="NZ_JBHTBX010000008.1"/>
</dbReference>
<dbReference type="SUPFAM" id="SSF47384">
    <property type="entry name" value="Homodimeric domain of signal transducing histidine kinase"/>
    <property type="match status" value="1"/>
</dbReference>
<comment type="catalytic activity">
    <reaction evidence="1">
        <text>ATP + protein L-histidine = ADP + protein N-phospho-L-histidine.</text>
        <dbReference type="EC" id="2.7.13.3"/>
    </reaction>
</comment>
<dbReference type="InterPro" id="IPR050351">
    <property type="entry name" value="BphY/WalK/GraS-like"/>
</dbReference>